<dbReference type="PANTHER" id="PTHR22916">
    <property type="entry name" value="GLYCOSYLTRANSFERASE"/>
    <property type="match status" value="1"/>
</dbReference>
<keyword evidence="3" id="KW-1185">Reference proteome</keyword>
<dbReference type="PANTHER" id="PTHR22916:SF30">
    <property type="entry name" value="IPT_TIG DOMAIN-CONTAINING PROTEIN"/>
    <property type="match status" value="1"/>
</dbReference>
<comment type="caution">
    <text evidence="2">The sequence shown here is derived from an EMBL/GenBank/DDBJ whole genome shotgun (WGS) entry which is preliminary data.</text>
</comment>
<reference evidence="3" key="1">
    <citation type="journal article" date="2019" name="Int. J. Syst. Evol. Microbiol.">
        <title>The Global Catalogue of Microorganisms (GCM) 10K type strain sequencing project: providing services to taxonomists for standard genome sequencing and annotation.</title>
        <authorList>
            <consortium name="The Broad Institute Genomics Platform"/>
            <consortium name="The Broad Institute Genome Sequencing Center for Infectious Disease"/>
            <person name="Wu L."/>
            <person name="Ma J."/>
        </authorList>
    </citation>
    <scope>NUCLEOTIDE SEQUENCE [LARGE SCALE GENOMIC DNA]</scope>
    <source>
        <strain evidence="3">CGMCC 4.7192</strain>
    </source>
</reference>
<dbReference type="Gene3D" id="3.90.550.10">
    <property type="entry name" value="Spore Coat Polysaccharide Biosynthesis Protein SpsA, Chain A"/>
    <property type="match status" value="1"/>
</dbReference>
<dbReference type="Proteomes" id="UP001597294">
    <property type="component" value="Unassembled WGS sequence"/>
</dbReference>
<protein>
    <submittedName>
        <fullName evidence="2">Glycosyltransferase family 2 protein</fullName>
    </submittedName>
</protein>
<feature type="domain" description="Glycosyltransferase 2-like" evidence="1">
    <location>
        <begin position="236"/>
        <end position="362"/>
    </location>
</feature>
<dbReference type="Pfam" id="PF00535">
    <property type="entry name" value="Glycos_transf_2"/>
    <property type="match status" value="1"/>
</dbReference>
<organism evidence="2 3">
    <name type="scientific">Kiloniella antarctica</name>
    <dbReference type="NCBI Taxonomy" id="1550907"/>
    <lineage>
        <taxon>Bacteria</taxon>
        <taxon>Pseudomonadati</taxon>
        <taxon>Pseudomonadota</taxon>
        <taxon>Alphaproteobacteria</taxon>
        <taxon>Rhodospirillales</taxon>
        <taxon>Kiloniellaceae</taxon>
        <taxon>Kiloniella</taxon>
    </lineage>
</organism>
<dbReference type="CDD" id="cd00761">
    <property type="entry name" value="Glyco_tranf_GTA_type"/>
    <property type="match status" value="1"/>
</dbReference>
<dbReference type="EMBL" id="JBHUII010000013">
    <property type="protein sequence ID" value="MFD2207937.1"/>
    <property type="molecule type" value="Genomic_DNA"/>
</dbReference>
<gene>
    <name evidence="2" type="ORF">ACFSKO_20160</name>
</gene>
<dbReference type="InterPro" id="IPR001173">
    <property type="entry name" value="Glyco_trans_2-like"/>
</dbReference>
<accession>A0ABW5BPP3</accession>
<evidence type="ECO:0000313" key="3">
    <source>
        <dbReference type="Proteomes" id="UP001597294"/>
    </source>
</evidence>
<dbReference type="SUPFAM" id="SSF53448">
    <property type="entry name" value="Nucleotide-diphospho-sugar transferases"/>
    <property type="match status" value="1"/>
</dbReference>
<proteinExistence type="predicted"/>
<evidence type="ECO:0000259" key="1">
    <source>
        <dbReference type="Pfam" id="PF00535"/>
    </source>
</evidence>
<dbReference type="RefSeq" id="WP_380255071.1">
    <property type="nucleotide sequence ID" value="NZ_JBHUII010000013.1"/>
</dbReference>
<name>A0ABW5BPP3_9PROT</name>
<evidence type="ECO:0000313" key="2">
    <source>
        <dbReference type="EMBL" id="MFD2207937.1"/>
    </source>
</evidence>
<dbReference type="InterPro" id="IPR029044">
    <property type="entry name" value="Nucleotide-diphossugar_trans"/>
</dbReference>
<sequence>MFSINPYENNANTVSENQQSLKALVSQFSGKSKLVISDKFLSSSALITNLNTEKDRLEEWTFLSVEESDLENKFNNQKFLSVKDQFGIVPPFMPLKSYCLFRMMLQLKPNLVIVEGSPALGYFALLSSNQGSFLADTSFVLNEPISLAYVLEKEKRFPTGRTDIELNAIEKDAFNRYDLVVDNLPIQFLEWANSAGWIQSNGVSNTGNGNIVKEQLATSLYKGDGARDFTSGPLISICVTTFNRPELLAQALESLERQSYRTFEVIVIDDGSDPQYLPCLKKLEKEYIKLGWKFYYCKNKGPAAARNFAAGKSRGSHLLFMDDDNWALVNELACFVQAIQHSNADVFTCIPGWHPNSDLSAGTSVSIQTEDPKYPNVFLDWLPLGGYSDLGVFINCFGDTNALYKKDVFEKLGGYNEDRTFILEDMEFFTRVVNEGYRLEVVPEILFLYRKHKQSRSALERPIFVSQLNTLSSYSKLVPEKLWPLLICLRKGFYDRHGEIRDLLSNECSVEKGEWVELERKNNKLSIFGGSFEEVGWLPDENSKLSFTIGDPGRNCSLLFECSGRGILEFSIAEKKYSIVQPSEQQSIIMECSLFAGALSSNGETTIKFITNVGLSIHRFAVMQ</sequence>